<organism evidence="2 3">
    <name type="scientific">Rotaria socialis</name>
    <dbReference type="NCBI Taxonomy" id="392032"/>
    <lineage>
        <taxon>Eukaryota</taxon>
        <taxon>Metazoa</taxon>
        <taxon>Spiralia</taxon>
        <taxon>Gnathifera</taxon>
        <taxon>Rotifera</taxon>
        <taxon>Eurotatoria</taxon>
        <taxon>Bdelloidea</taxon>
        <taxon>Philodinida</taxon>
        <taxon>Philodinidae</taxon>
        <taxon>Rotaria</taxon>
    </lineage>
</organism>
<dbReference type="Proteomes" id="UP000663825">
    <property type="component" value="Unassembled WGS sequence"/>
</dbReference>
<evidence type="ECO:0000313" key="3">
    <source>
        <dbReference type="Proteomes" id="UP000663833"/>
    </source>
</evidence>
<comment type="caution">
    <text evidence="2">The sequence shown here is derived from an EMBL/GenBank/DDBJ whole genome shotgun (WGS) entry which is preliminary data.</text>
</comment>
<sequence length="77" mass="9213">MYKLVVAALCQWLTNIEWIENKYNQYSKYVTAEISQNIDSDVTLMANDKVPHRNRKHRSYRFRSPAISDIRFCRDLS</sequence>
<protein>
    <submittedName>
        <fullName evidence="2">Uncharacterized protein</fullName>
    </submittedName>
</protein>
<proteinExistence type="predicted"/>
<dbReference type="EMBL" id="CAJNXB010000642">
    <property type="protein sequence ID" value="CAF3078325.1"/>
    <property type="molecule type" value="Genomic_DNA"/>
</dbReference>
<dbReference type="EMBL" id="CAJNYD010004304">
    <property type="protein sequence ID" value="CAF3588791.1"/>
    <property type="molecule type" value="Genomic_DNA"/>
</dbReference>
<evidence type="ECO:0000313" key="2">
    <source>
        <dbReference type="EMBL" id="CAF3588791.1"/>
    </source>
</evidence>
<name>A0A818MI56_9BILA</name>
<accession>A0A818MI56</accession>
<gene>
    <name evidence="2" type="ORF">LUA448_LOCUS29831</name>
    <name evidence="1" type="ORF">TIS948_LOCUS5509</name>
</gene>
<dbReference type="OrthoDB" id="10526992at2759"/>
<reference evidence="2" key="1">
    <citation type="submission" date="2021-02" db="EMBL/GenBank/DDBJ databases">
        <authorList>
            <person name="Nowell W R."/>
        </authorList>
    </citation>
    <scope>NUCLEOTIDE SEQUENCE</scope>
</reference>
<evidence type="ECO:0000313" key="1">
    <source>
        <dbReference type="EMBL" id="CAF3078325.1"/>
    </source>
</evidence>
<dbReference type="Proteomes" id="UP000663833">
    <property type="component" value="Unassembled WGS sequence"/>
</dbReference>
<dbReference type="AlphaFoldDB" id="A0A818MI56"/>